<dbReference type="AlphaFoldDB" id="A0AAE9EPG7"/>
<gene>
    <name evidence="1" type="ORF">L3Y34_002492</name>
    <name evidence="2" type="ORF">L5515_005336</name>
</gene>
<dbReference type="Proteomes" id="UP000829354">
    <property type="component" value="Chromosome III"/>
</dbReference>
<dbReference type="Proteomes" id="UP000827892">
    <property type="component" value="Chromosome III"/>
</dbReference>
<protein>
    <submittedName>
        <fullName evidence="2">Uncharacterized protein</fullName>
    </submittedName>
</protein>
<accession>A0AAE9EPG7</accession>
<organism evidence="2 4">
    <name type="scientific">Caenorhabditis briggsae</name>
    <dbReference type="NCBI Taxonomy" id="6238"/>
    <lineage>
        <taxon>Eukaryota</taxon>
        <taxon>Metazoa</taxon>
        <taxon>Ecdysozoa</taxon>
        <taxon>Nematoda</taxon>
        <taxon>Chromadorea</taxon>
        <taxon>Rhabditida</taxon>
        <taxon>Rhabditina</taxon>
        <taxon>Rhabditomorpha</taxon>
        <taxon>Rhabditoidea</taxon>
        <taxon>Rhabditidae</taxon>
        <taxon>Peloderinae</taxon>
        <taxon>Caenorhabditis</taxon>
    </lineage>
</organism>
<name>A0AAE9EPG7_CAEBR</name>
<evidence type="ECO:0000313" key="4">
    <source>
        <dbReference type="Proteomes" id="UP000829354"/>
    </source>
</evidence>
<sequence length="333" mass="38870">MRNFWILVILGFLGYGIHGYRILAPVSHYRIEAKRLENWPKNNSRIHEFQRHLRETLIDAYIDNTNSIDWYNRGISESNFTAAIYGIRISSTKTQRFCGHLAASKPILKSGIYFKPSKLVPIPVANFTFQIPYRLFQSQSVKAPVISICYEGDSFLKIVDLETRRPDWTPFDKELVQFEIQNAYNGRCKIREILIELDGSWNNRYQREMNYRSLVVIHSDTVRKRITWDGDCDETKGMNQPCCLWKFHVSDPDGTPREFRRCFGSVPRESTKNTLVPEKLADLLIFGGLTRRFLSIENQVCRGIEFRPFYLRKPDGTVVKLNKLDTTKCAAFY</sequence>
<reference evidence="2 4" key="1">
    <citation type="submission" date="2022-04" db="EMBL/GenBank/DDBJ databases">
        <title>Chromosome-level reference genomes for two strains of Caenorhabditis briggsae: an improved platform for comparative genomics.</title>
        <authorList>
            <person name="Stevens L."/>
            <person name="Andersen E."/>
        </authorList>
    </citation>
    <scope>NUCLEOTIDE SEQUENCE [LARGE SCALE GENOMIC DNA]</scope>
    <source>
        <strain evidence="2">VX34</strain>
        <tissue evidence="2">Whole-organism</tissue>
    </source>
</reference>
<dbReference type="EMBL" id="CP092622">
    <property type="protein sequence ID" value="UMM25575.1"/>
    <property type="molecule type" value="Genomic_DNA"/>
</dbReference>
<evidence type="ECO:0000313" key="3">
    <source>
        <dbReference type="Proteomes" id="UP000827892"/>
    </source>
</evidence>
<evidence type="ECO:0000313" key="2">
    <source>
        <dbReference type="EMBL" id="UMM25575.1"/>
    </source>
</evidence>
<evidence type="ECO:0000313" key="1">
    <source>
        <dbReference type="EMBL" id="ULU02950.1"/>
    </source>
</evidence>
<proteinExistence type="predicted"/>
<dbReference type="EMBL" id="CP090893">
    <property type="protein sequence ID" value="ULU02950.1"/>
    <property type="molecule type" value="Genomic_DNA"/>
</dbReference>
<reference evidence="1 3" key="2">
    <citation type="submission" date="2022-05" db="EMBL/GenBank/DDBJ databases">
        <title>Chromosome-level reference genomes for two strains of Caenorhabditis briggsae: an improved platform for comparative genomics.</title>
        <authorList>
            <person name="Stevens L."/>
            <person name="Andersen E.C."/>
        </authorList>
    </citation>
    <scope>NUCLEOTIDE SEQUENCE [LARGE SCALE GENOMIC DNA]</scope>
    <source>
        <strain evidence="1">QX1410_ONT</strain>
        <tissue evidence="1">Whole-organism</tissue>
    </source>
</reference>
<keyword evidence="4" id="KW-1185">Reference proteome</keyword>